<dbReference type="EMBL" id="JBGBYS010000021">
    <property type="protein sequence ID" value="MEY9260011.1"/>
    <property type="molecule type" value="Genomic_DNA"/>
</dbReference>
<dbReference type="InterPro" id="IPR036390">
    <property type="entry name" value="WH_DNA-bd_sf"/>
</dbReference>
<dbReference type="PROSITE" id="PS00894">
    <property type="entry name" value="HTH_DEOR_1"/>
    <property type="match status" value="1"/>
</dbReference>
<name>A0ABV4ENA0_BREEP</name>
<dbReference type="Gene3D" id="1.10.10.10">
    <property type="entry name" value="Winged helix-like DNA-binding domain superfamily/Winged helix DNA-binding domain"/>
    <property type="match status" value="1"/>
</dbReference>
<dbReference type="PIRSF" id="PIRSF016838">
    <property type="entry name" value="PafC"/>
    <property type="match status" value="1"/>
</dbReference>
<sequence length="319" mass="36152">MSDVTRRMLDLLTLLQTTRRFTGAELVDRLGVSERTVRRDVERLRNYGYPVAASPGPGGTYGLTAGRSVPPLMFDDDEAVAIMLALAANSTADSGRPGSLGEAMTRAYGKVDQVLPKRLAISAATIRSSLEAETFVTPETGIGDITAIGSAIHDRYELEFDYRRGTEITHRRVEPHRQVHHLMRWYLVAWDLNREDWRTFRTDRIEELHIRTSTFERRPLPADTALDLVKSGVNRTSREAVIVVSAEAEEVADMLPFEAMSLEPISSQRTRVRLHCQNWRWLLLILSHLTTDYEVEAPQEWMPEITEFTRKVADGSAMR</sequence>
<keyword evidence="3" id="KW-0804">Transcription</keyword>
<dbReference type="InterPro" id="IPR013196">
    <property type="entry name" value="HTH_11"/>
</dbReference>
<dbReference type="PROSITE" id="PS52050">
    <property type="entry name" value="WYL"/>
    <property type="match status" value="1"/>
</dbReference>
<comment type="caution">
    <text evidence="5">The sequence shown here is derived from an EMBL/GenBank/DDBJ whole genome shotgun (WGS) entry which is preliminary data.</text>
</comment>
<evidence type="ECO:0000259" key="4">
    <source>
        <dbReference type="PROSITE" id="PS51000"/>
    </source>
</evidence>
<dbReference type="PANTHER" id="PTHR34580">
    <property type="match status" value="1"/>
</dbReference>
<dbReference type="InterPro" id="IPR026881">
    <property type="entry name" value="WYL_dom"/>
</dbReference>
<accession>A0ABV4ENA0</accession>
<organism evidence="5 6">
    <name type="scientific">Brevibacterium epidermidis</name>
    <dbReference type="NCBI Taxonomy" id="1698"/>
    <lineage>
        <taxon>Bacteria</taxon>
        <taxon>Bacillati</taxon>
        <taxon>Actinomycetota</taxon>
        <taxon>Actinomycetes</taxon>
        <taxon>Micrococcales</taxon>
        <taxon>Brevibacteriaceae</taxon>
        <taxon>Brevibacterium</taxon>
    </lineage>
</organism>
<dbReference type="InterPro" id="IPR018356">
    <property type="entry name" value="Tscrpt_reg_HTH_DeoR_CS"/>
</dbReference>
<dbReference type="InterPro" id="IPR036388">
    <property type="entry name" value="WH-like_DNA-bd_sf"/>
</dbReference>
<evidence type="ECO:0000313" key="6">
    <source>
        <dbReference type="Proteomes" id="UP001565435"/>
    </source>
</evidence>
<dbReference type="InterPro" id="IPR001034">
    <property type="entry name" value="DeoR_HTH"/>
</dbReference>
<evidence type="ECO:0000256" key="2">
    <source>
        <dbReference type="ARBA" id="ARBA00023125"/>
    </source>
</evidence>
<gene>
    <name evidence="5" type="ORF">ABH903_003049</name>
</gene>
<dbReference type="PROSITE" id="PS51000">
    <property type="entry name" value="HTH_DEOR_2"/>
    <property type="match status" value="1"/>
</dbReference>
<dbReference type="PANTHER" id="PTHR34580:SF3">
    <property type="entry name" value="PROTEIN PAFB"/>
    <property type="match status" value="1"/>
</dbReference>
<proteinExistence type="predicted"/>
<dbReference type="InterPro" id="IPR051534">
    <property type="entry name" value="CBASS_pafABC_assoc_protein"/>
</dbReference>
<evidence type="ECO:0000313" key="5">
    <source>
        <dbReference type="EMBL" id="MEY9260011.1"/>
    </source>
</evidence>
<dbReference type="Proteomes" id="UP001565435">
    <property type="component" value="Unassembled WGS sequence"/>
</dbReference>
<keyword evidence="2 5" id="KW-0238">DNA-binding</keyword>
<evidence type="ECO:0000256" key="1">
    <source>
        <dbReference type="ARBA" id="ARBA00023015"/>
    </source>
</evidence>
<evidence type="ECO:0000256" key="3">
    <source>
        <dbReference type="ARBA" id="ARBA00023163"/>
    </source>
</evidence>
<keyword evidence="1" id="KW-0805">Transcription regulation</keyword>
<dbReference type="Pfam" id="PF08279">
    <property type="entry name" value="HTH_11"/>
    <property type="match status" value="1"/>
</dbReference>
<feature type="domain" description="HTH deoR-type" evidence="4">
    <location>
        <begin position="4"/>
        <end position="59"/>
    </location>
</feature>
<dbReference type="Pfam" id="PF13280">
    <property type="entry name" value="WYL"/>
    <property type="match status" value="1"/>
</dbReference>
<keyword evidence="6" id="KW-1185">Reference proteome</keyword>
<dbReference type="SUPFAM" id="SSF46785">
    <property type="entry name" value="Winged helix' DNA-binding domain"/>
    <property type="match status" value="1"/>
</dbReference>
<protein>
    <submittedName>
        <fullName evidence="5">DNA-binding transcriptional regulator YafY</fullName>
    </submittedName>
</protein>
<reference evidence="5 6" key="1">
    <citation type="submission" date="2024-07" db="EMBL/GenBank/DDBJ databases">
        <title>Mealworm larvae gut microbial communities from Newark, Delaware, USA.</title>
        <authorList>
            <person name="Blenner M."/>
        </authorList>
    </citation>
    <scope>NUCLEOTIDE SEQUENCE [LARGE SCALE GENOMIC DNA]</scope>
    <source>
        <strain evidence="5 6">UD i117</strain>
    </source>
</reference>
<dbReference type="InterPro" id="IPR028349">
    <property type="entry name" value="PafC-like"/>
</dbReference>
<dbReference type="GO" id="GO:0003677">
    <property type="term" value="F:DNA binding"/>
    <property type="evidence" value="ECO:0007669"/>
    <property type="project" value="UniProtKB-KW"/>
</dbReference>
<dbReference type="RefSeq" id="WP_370036963.1">
    <property type="nucleotide sequence ID" value="NZ_JBGBYS010000021.1"/>
</dbReference>